<dbReference type="Gene3D" id="2.60.200.20">
    <property type="match status" value="1"/>
</dbReference>
<evidence type="ECO:0000259" key="1">
    <source>
        <dbReference type="PROSITE" id="PS50006"/>
    </source>
</evidence>
<dbReference type="GO" id="GO:0002151">
    <property type="term" value="F:G-quadruplex RNA binding"/>
    <property type="evidence" value="ECO:0007669"/>
    <property type="project" value="InterPro"/>
</dbReference>
<dbReference type="Proteomes" id="UP000504607">
    <property type="component" value="Chromosome 1"/>
</dbReference>
<gene>
    <name evidence="3" type="primary">LOC105054038</name>
</gene>
<dbReference type="SMART" id="SM00240">
    <property type="entry name" value="FHA"/>
    <property type="match status" value="1"/>
</dbReference>
<dbReference type="Pfam" id="PF00498">
    <property type="entry name" value="FHA"/>
    <property type="match status" value="1"/>
</dbReference>
<dbReference type="Pfam" id="PF13325">
    <property type="entry name" value="MCRS_N"/>
    <property type="match status" value="1"/>
</dbReference>
<dbReference type="GO" id="GO:0031011">
    <property type="term" value="C:Ino80 complex"/>
    <property type="evidence" value="ECO:0007669"/>
    <property type="project" value="InterPro"/>
</dbReference>
<evidence type="ECO:0000313" key="2">
    <source>
        <dbReference type="Proteomes" id="UP000504607"/>
    </source>
</evidence>
<dbReference type="PROSITE" id="PS50006">
    <property type="entry name" value="FHA_DOMAIN"/>
    <property type="match status" value="1"/>
</dbReference>
<proteinExistence type="predicted"/>
<organism evidence="2 3">
    <name type="scientific">Elaeis guineensis var. tenera</name>
    <name type="common">Oil palm</name>
    <dbReference type="NCBI Taxonomy" id="51953"/>
    <lineage>
        <taxon>Eukaryota</taxon>
        <taxon>Viridiplantae</taxon>
        <taxon>Streptophyta</taxon>
        <taxon>Embryophyta</taxon>
        <taxon>Tracheophyta</taxon>
        <taxon>Spermatophyta</taxon>
        <taxon>Magnoliopsida</taxon>
        <taxon>Liliopsida</taxon>
        <taxon>Arecaceae</taxon>
        <taxon>Arecoideae</taxon>
        <taxon>Cocoseae</taxon>
        <taxon>Elaeidinae</taxon>
        <taxon>Elaeis</taxon>
    </lineage>
</organism>
<dbReference type="PANTHER" id="PTHR13233">
    <property type="entry name" value="MICROSPHERULE PROTEIN 1"/>
    <property type="match status" value="1"/>
</dbReference>
<name>A0A6I9S5J1_ELAGV</name>
<dbReference type="GeneID" id="105054038"/>
<dbReference type="GO" id="GO:0071339">
    <property type="term" value="C:MLL1 complex"/>
    <property type="evidence" value="ECO:0007669"/>
    <property type="project" value="InterPro"/>
</dbReference>
<accession>A0A6I9S5J1</accession>
<protein>
    <submittedName>
        <fullName evidence="3">Uncharacterized protein LOC105054038 isoform X4</fullName>
    </submittedName>
</protein>
<reference evidence="3" key="1">
    <citation type="submission" date="2025-08" db="UniProtKB">
        <authorList>
            <consortium name="RefSeq"/>
        </authorList>
    </citation>
    <scope>IDENTIFICATION</scope>
</reference>
<sequence>MGAPTTLTKWIPEDDLLLKNAVEAGASLESLAKGAVRFSRRFTLQELKDRWYSLLYDSDISAEASARIIEFEMELSISNPPKANRTCISKGKDSLSGKRKEDSVRSHYYTKRKRVCHEPCSSANPGFLVPHRPPITTGTSYGYGDQLEPQSQHPVDNISLGAAFLNCYKHQGTGYCNGPHDLSDIMRVDSAAASGSIAHHAFHTEHVSSVEGNNKANSQVSESEYPFRQVGCSSPAPGLPIWGTIQNISAPSLPLGVHFDEKESEILIVNESKNMDMPCGVTSEPKLNDGISDAGLGNAAMISESDFVDFSSINFADDEELLFVDMDEKDVDNNSCLDGLGSMLLNSPSDTHQDDLPNSSGPEATKLLDSCIMVPEGVCSGGTNDNCDQICSGHDNGHDFHISEVNQPSSSLKMSHIIDPLEGSVICTLNTEDPEIPCNDGAFLPTQALPQVPNSTREHNPKEQNDLISSSIKMLSNDGKHTVKDLTMAKEEQVAIVQPLLSSMKAKSSTLLKVGTIPTADGCKVEAESFKINSIAGVSRLAGIAVDDPNSCTSATVALPSAPFAAKEADGCKEEIDIQATQWDFAPSHADSISAEFGLLDPMANMSTSDQEQQISDSENEVPSFSDIEAMLLDMDLGPYDQDSSLFTKEVSRYQSVCSKKAIMRLEQGVRSFMNRAISSHGAFAVFYGRHMKYFIKSSEVSLGRATEDVKVDIDLGREGRANKISRRQAIIKMDDDGSFLLKNIGKCSIFVNSKEVAAKKRINLSSGSLIQIKNMRFIFEVNPKAVRQYITMRGISQKKNTGTE</sequence>
<dbReference type="PANTHER" id="PTHR13233:SF0">
    <property type="entry name" value="MICROSPHERULE PROTEIN 1"/>
    <property type="match status" value="1"/>
</dbReference>
<dbReference type="InterPro" id="IPR008984">
    <property type="entry name" value="SMAD_FHA_dom_sf"/>
</dbReference>
<dbReference type="InterPro" id="IPR037912">
    <property type="entry name" value="MCRS1"/>
</dbReference>
<dbReference type="InterPro" id="IPR025999">
    <property type="entry name" value="MCRS_N"/>
</dbReference>
<dbReference type="OrthoDB" id="10262769at2759"/>
<dbReference type="GO" id="GO:0044545">
    <property type="term" value="C:NSL complex"/>
    <property type="evidence" value="ECO:0007669"/>
    <property type="project" value="TreeGrafter"/>
</dbReference>
<dbReference type="GO" id="GO:0045944">
    <property type="term" value="P:positive regulation of transcription by RNA polymerase II"/>
    <property type="evidence" value="ECO:0007669"/>
    <property type="project" value="TreeGrafter"/>
</dbReference>
<feature type="domain" description="FHA" evidence="1">
    <location>
        <begin position="701"/>
        <end position="757"/>
    </location>
</feature>
<keyword evidence="2" id="KW-1185">Reference proteome</keyword>
<dbReference type="CDD" id="cd22687">
    <property type="entry name" value="FHA_MCRS1"/>
    <property type="match status" value="1"/>
</dbReference>
<dbReference type="SUPFAM" id="SSF49879">
    <property type="entry name" value="SMAD/FHA domain"/>
    <property type="match status" value="1"/>
</dbReference>
<dbReference type="RefSeq" id="XP_010933728.1">
    <property type="nucleotide sequence ID" value="XM_010935426.3"/>
</dbReference>
<evidence type="ECO:0000313" key="3">
    <source>
        <dbReference type="RefSeq" id="XP_010933728.1"/>
    </source>
</evidence>
<dbReference type="AlphaFoldDB" id="A0A6I9S5J1"/>
<dbReference type="InterPro" id="IPR000253">
    <property type="entry name" value="FHA_dom"/>
</dbReference>